<keyword evidence="1" id="KW-0472">Membrane</keyword>
<reference evidence="2 3" key="1">
    <citation type="submission" date="2019-06" db="EMBL/GenBank/DDBJ databases">
        <title>Sequencing the genomes of 1000 actinobacteria strains.</title>
        <authorList>
            <person name="Klenk H.-P."/>
        </authorList>
    </citation>
    <scope>NUCLEOTIDE SEQUENCE [LARGE SCALE GENOMIC DNA]</scope>
    <source>
        <strain evidence="2 3">DSM 24617</strain>
    </source>
</reference>
<accession>A0A542XFA0</accession>
<dbReference type="RefSeq" id="WP_142006794.1">
    <property type="nucleotide sequence ID" value="NZ_CAJTBP010000001.1"/>
</dbReference>
<dbReference type="AlphaFoldDB" id="A0A542XFA0"/>
<keyword evidence="3" id="KW-1185">Reference proteome</keyword>
<name>A0A542XFA0_9MICO</name>
<evidence type="ECO:0000313" key="2">
    <source>
        <dbReference type="EMBL" id="TQL34495.1"/>
    </source>
</evidence>
<evidence type="ECO:0000256" key="1">
    <source>
        <dbReference type="SAM" id="Phobius"/>
    </source>
</evidence>
<dbReference type="EMBL" id="VFOK01000001">
    <property type="protein sequence ID" value="TQL34495.1"/>
    <property type="molecule type" value="Genomic_DNA"/>
</dbReference>
<dbReference type="Proteomes" id="UP000318336">
    <property type="component" value="Unassembled WGS sequence"/>
</dbReference>
<feature type="transmembrane region" description="Helical" evidence="1">
    <location>
        <begin position="116"/>
        <end position="140"/>
    </location>
</feature>
<gene>
    <name evidence="2" type="ORF">FB554_2670</name>
</gene>
<evidence type="ECO:0000313" key="3">
    <source>
        <dbReference type="Proteomes" id="UP000318336"/>
    </source>
</evidence>
<organism evidence="2 3">
    <name type="scientific">Barrientosiimonas humi</name>
    <dbReference type="NCBI Taxonomy" id="999931"/>
    <lineage>
        <taxon>Bacteria</taxon>
        <taxon>Bacillati</taxon>
        <taxon>Actinomycetota</taxon>
        <taxon>Actinomycetes</taxon>
        <taxon>Micrococcales</taxon>
        <taxon>Dermacoccaceae</taxon>
        <taxon>Barrientosiimonas</taxon>
    </lineage>
</organism>
<keyword evidence="1" id="KW-1133">Transmembrane helix</keyword>
<proteinExistence type="predicted"/>
<keyword evidence="1" id="KW-0812">Transmembrane</keyword>
<sequence length="142" mass="15266">MTVVAVLLILFGLGWAGMGTAAARRTAPYRARERWPRVTGLVLALAQEEDPERPGRAKRLPTVTYRYRDAAGVEHEGRDALATNQSLAAGDPIDIEVDPTDPRRSRTYAPTVAVGAIFWGGAVFAVGGVALLGLGLWLLLTR</sequence>
<comment type="caution">
    <text evidence="2">The sequence shown here is derived from an EMBL/GenBank/DDBJ whole genome shotgun (WGS) entry which is preliminary data.</text>
</comment>
<protein>
    <submittedName>
        <fullName evidence="2">Uncharacterized protein DUF3592</fullName>
    </submittedName>
</protein>